<dbReference type="InterPro" id="IPR007391">
    <property type="entry name" value="Vancomycin_resist_VanW"/>
</dbReference>
<feature type="region of interest" description="Disordered" evidence="2">
    <location>
        <begin position="388"/>
        <end position="458"/>
    </location>
</feature>
<name>A0ABT9ZKJ6_9BACI</name>
<evidence type="ECO:0000313" key="5">
    <source>
        <dbReference type="Proteomes" id="UP001234495"/>
    </source>
</evidence>
<dbReference type="RefSeq" id="WP_307345268.1">
    <property type="nucleotide sequence ID" value="NZ_JAUSUD010000025.1"/>
</dbReference>
<evidence type="ECO:0000259" key="3">
    <source>
        <dbReference type="Pfam" id="PF07501"/>
    </source>
</evidence>
<dbReference type="Pfam" id="PF07501">
    <property type="entry name" value="G5"/>
    <property type="match status" value="1"/>
</dbReference>
<evidence type="ECO:0000256" key="2">
    <source>
        <dbReference type="SAM" id="MobiDB-lite"/>
    </source>
</evidence>
<dbReference type="PANTHER" id="PTHR35788">
    <property type="entry name" value="EXPORTED PROTEIN-RELATED"/>
    <property type="match status" value="1"/>
</dbReference>
<reference evidence="4 5" key="1">
    <citation type="submission" date="2023-07" db="EMBL/GenBank/DDBJ databases">
        <title>Genomic Encyclopedia of Type Strains, Phase IV (KMG-IV): sequencing the most valuable type-strain genomes for metagenomic binning, comparative biology and taxonomic classification.</title>
        <authorList>
            <person name="Goeker M."/>
        </authorList>
    </citation>
    <scope>NUCLEOTIDE SEQUENCE [LARGE SCALE GENOMIC DNA]</scope>
    <source>
        <strain evidence="4 5">DSM 29005</strain>
    </source>
</reference>
<dbReference type="Proteomes" id="UP001234495">
    <property type="component" value="Unassembled WGS sequence"/>
</dbReference>
<evidence type="ECO:0000256" key="1">
    <source>
        <dbReference type="ARBA" id="ARBA00022729"/>
    </source>
</evidence>
<feature type="domain" description="G5" evidence="3">
    <location>
        <begin position="309"/>
        <end position="374"/>
    </location>
</feature>
<keyword evidence="1" id="KW-0732">Signal</keyword>
<feature type="compositionally biased region" description="Acidic residues" evidence="2">
    <location>
        <begin position="444"/>
        <end position="458"/>
    </location>
</feature>
<protein>
    <recommendedName>
        <fullName evidence="3">G5 domain-containing protein</fullName>
    </recommendedName>
</protein>
<keyword evidence="5" id="KW-1185">Reference proteome</keyword>
<accession>A0ABT9ZKJ6</accession>
<comment type="caution">
    <text evidence="4">The sequence shown here is derived from an EMBL/GenBank/DDBJ whole genome shotgun (WGS) entry which is preliminary data.</text>
</comment>
<dbReference type="InterPro" id="IPR052913">
    <property type="entry name" value="Glycopeptide_resist_protein"/>
</dbReference>
<proteinExistence type="predicted"/>
<dbReference type="PANTHER" id="PTHR35788:SF1">
    <property type="entry name" value="EXPORTED PROTEIN"/>
    <property type="match status" value="1"/>
</dbReference>
<feature type="compositionally biased region" description="Basic and acidic residues" evidence="2">
    <location>
        <begin position="424"/>
        <end position="437"/>
    </location>
</feature>
<dbReference type="Pfam" id="PF04294">
    <property type="entry name" value="VanW"/>
    <property type="match status" value="1"/>
</dbReference>
<feature type="compositionally biased region" description="Polar residues" evidence="2">
    <location>
        <begin position="409"/>
        <end position="423"/>
    </location>
</feature>
<organism evidence="4 5">
    <name type="scientific">Metabacillus malikii</name>
    <dbReference type="NCBI Taxonomy" id="1504265"/>
    <lineage>
        <taxon>Bacteria</taxon>
        <taxon>Bacillati</taxon>
        <taxon>Bacillota</taxon>
        <taxon>Bacilli</taxon>
        <taxon>Bacillales</taxon>
        <taxon>Bacillaceae</taxon>
        <taxon>Metabacillus</taxon>
    </lineage>
</organism>
<sequence length="458" mass="52856">MNNRKLLSILILLFCSIFIFVFAQLGLMTFSSFLGLGTYKEGTKIASVSVENLTEEQAKTKVASEIKNWTEDNKIVLTLDHSIILDKEEDYLDFQLDKTVQALENKKTTNLSVEVNEKKLNELLQTEFGQERVRAVDVKQLSENIRKIATSLNKEPVEFDLRTFLVKDKFEESLISEAVSPFANGALFNERLKDRFVIAPGSQFSLQEYIDERNLSDINNEILSEVATTIYTTILASPFELIERHISDELPSYTKLGQEAAFVKNKWDLKFLNPTDQPYELTMFVSDEHLTVQLSGKQLEEYRVYFENEQKYPTRTIVHYHLALEENETKLGEEGKEGQSIRVYRQVFIDGKLENEVKIAEDYYPPAYKVVYQGMPLNLINTPIIDTPDTDDIGEQLNNSDNPDENNRTEQNLNQLDEQTTENPNHRPETTESRSTEDTNQNETTEDEELWEDPNIEK</sequence>
<dbReference type="InterPro" id="IPR011098">
    <property type="entry name" value="G5_dom"/>
</dbReference>
<dbReference type="EMBL" id="JAUSUD010000025">
    <property type="protein sequence ID" value="MDQ0232813.1"/>
    <property type="molecule type" value="Genomic_DNA"/>
</dbReference>
<dbReference type="Gene3D" id="2.20.230.10">
    <property type="entry name" value="Resuscitation-promoting factor rpfb"/>
    <property type="match status" value="1"/>
</dbReference>
<gene>
    <name evidence="4" type="ORF">J2S19_004135</name>
</gene>
<evidence type="ECO:0000313" key="4">
    <source>
        <dbReference type="EMBL" id="MDQ0232813.1"/>
    </source>
</evidence>